<keyword evidence="1" id="KW-0812">Transmembrane</keyword>
<dbReference type="Proteomes" id="UP001159042">
    <property type="component" value="Unassembled WGS sequence"/>
</dbReference>
<dbReference type="AlphaFoldDB" id="A0AAV8W3R4"/>
<keyword evidence="1" id="KW-0472">Membrane</keyword>
<name>A0AAV8W3R4_9CUCU</name>
<dbReference type="EMBL" id="JANEYG010000011">
    <property type="protein sequence ID" value="KAJ8921308.1"/>
    <property type="molecule type" value="Genomic_DNA"/>
</dbReference>
<feature type="transmembrane region" description="Helical" evidence="1">
    <location>
        <begin position="68"/>
        <end position="87"/>
    </location>
</feature>
<proteinExistence type="predicted"/>
<reference evidence="2 3" key="1">
    <citation type="journal article" date="2023" name="Insect Mol. Biol.">
        <title>Genome sequencing provides insights into the evolution of gene families encoding plant cell wall-degrading enzymes in longhorned beetles.</title>
        <authorList>
            <person name="Shin N.R."/>
            <person name="Okamura Y."/>
            <person name="Kirsch R."/>
            <person name="Pauchet Y."/>
        </authorList>
    </citation>
    <scope>NUCLEOTIDE SEQUENCE [LARGE SCALE GENOMIC DNA]</scope>
    <source>
        <strain evidence="2">EAD_L_NR</strain>
    </source>
</reference>
<gene>
    <name evidence="2" type="ORF">NQ315_013782</name>
</gene>
<comment type="caution">
    <text evidence="2">The sequence shown here is derived from an EMBL/GenBank/DDBJ whole genome shotgun (WGS) entry which is preliminary data.</text>
</comment>
<sequence>MLKRKQTTRCFVFGTLECQSGLQRLRRICFNGGLLQDRRVLAVGIFAENPVPLTTTYGRSGLIKGGDWSLLGIQCVTVLCLLIWGIFMEYYKKDEKLNMAYHYSMNILRKIFFV</sequence>
<accession>A0AAV8W3R4</accession>
<protein>
    <submittedName>
        <fullName evidence="2">Uncharacterized protein</fullName>
    </submittedName>
</protein>
<keyword evidence="1" id="KW-1133">Transmembrane helix</keyword>
<evidence type="ECO:0000313" key="2">
    <source>
        <dbReference type="EMBL" id="KAJ8921308.1"/>
    </source>
</evidence>
<keyword evidence="3" id="KW-1185">Reference proteome</keyword>
<evidence type="ECO:0000256" key="1">
    <source>
        <dbReference type="SAM" id="Phobius"/>
    </source>
</evidence>
<organism evidence="2 3">
    <name type="scientific">Exocentrus adspersus</name>
    <dbReference type="NCBI Taxonomy" id="1586481"/>
    <lineage>
        <taxon>Eukaryota</taxon>
        <taxon>Metazoa</taxon>
        <taxon>Ecdysozoa</taxon>
        <taxon>Arthropoda</taxon>
        <taxon>Hexapoda</taxon>
        <taxon>Insecta</taxon>
        <taxon>Pterygota</taxon>
        <taxon>Neoptera</taxon>
        <taxon>Endopterygota</taxon>
        <taxon>Coleoptera</taxon>
        <taxon>Polyphaga</taxon>
        <taxon>Cucujiformia</taxon>
        <taxon>Chrysomeloidea</taxon>
        <taxon>Cerambycidae</taxon>
        <taxon>Lamiinae</taxon>
        <taxon>Acanthocinini</taxon>
        <taxon>Exocentrus</taxon>
    </lineage>
</organism>
<evidence type="ECO:0000313" key="3">
    <source>
        <dbReference type="Proteomes" id="UP001159042"/>
    </source>
</evidence>